<dbReference type="AlphaFoldDB" id="A0A6G0SZF0"/>
<reference evidence="2 3" key="1">
    <citation type="submission" date="2019-08" db="EMBL/GenBank/DDBJ databases">
        <title>The genome of the soybean aphid Biotype 1, its phylome, world population structure and adaptation to the North American continent.</title>
        <authorList>
            <person name="Giordano R."/>
            <person name="Donthu R.K."/>
            <person name="Hernandez A.G."/>
            <person name="Wright C.L."/>
            <person name="Zimin A.V."/>
        </authorList>
    </citation>
    <scope>NUCLEOTIDE SEQUENCE [LARGE SCALE GENOMIC DNA]</scope>
    <source>
        <tissue evidence="2">Whole aphids</tissue>
    </source>
</reference>
<accession>A0A6G0SZF0</accession>
<gene>
    <name evidence="2" type="ORF">AGLY_016184</name>
</gene>
<protein>
    <submittedName>
        <fullName evidence="2">Uncharacterized protein</fullName>
    </submittedName>
</protein>
<keyword evidence="1" id="KW-0812">Transmembrane</keyword>
<dbReference type="EMBL" id="VYZN01000079">
    <property type="protein sequence ID" value="KAE9523632.1"/>
    <property type="molecule type" value="Genomic_DNA"/>
</dbReference>
<dbReference type="Proteomes" id="UP000475862">
    <property type="component" value="Unassembled WGS sequence"/>
</dbReference>
<comment type="caution">
    <text evidence="2">The sequence shown here is derived from an EMBL/GenBank/DDBJ whole genome shotgun (WGS) entry which is preliminary data.</text>
</comment>
<feature type="transmembrane region" description="Helical" evidence="1">
    <location>
        <begin position="138"/>
        <end position="156"/>
    </location>
</feature>
<evidence type="ECO:0000313" key="2">
    <source>
        <dbReference type="EMBL" id="KAE9523632.1"/>
    </source>
</evidence>
<keyword evidence="1" id="KW-0472">Membrane</keyword>
<evidence type="ECO:0000313" key="3">
    <source>
        <dbReference type="Proteomes" id="UP000475862"/>
    </source>
</evidence>
<organism evidence="2 3">
    <name type="scientific">Aphis glycines</name>
    <name type="common">Soybean aphid</name>
    <dbReference type="NCBI Taxonomy" id="307491"/>
    <lineage>
        <taxon>Eukaryota</taxon>
        <taxon>Metazoa</taxon>
        <taxon>Ecdysozoa</taxon>
        <taxon>Arthropoda</taxon>
        <taxon>Hexapoda</taxon>
        <taxon>Insecta</taxon>
        <taxon>Pterygota</taxon>
        <taxon>Neoptera</taxon>
        <taxon>Paraneoptera</taxon>
        <taxon>Hemiptera</taxon>
        <taxon>Sternorrhyncha</taxon>
        <taxon>Aphidomorpha</taxon>
        <taxon>Aphidoidea</taxon>
        <taxon>Aphididae</taxon>
        <taxon>Aphidini</taxon>
        <taxon>Aphis</taxon>
        <taxon>Aphis</taxon>
    </lineage>
</organism>
<sequence length="183" mass="20955">MVRKIPKNTIDDTTVCEIESKAHPSLSISTQLFLAKQFFNITDNLDSMNADNSVQYRVEAFISLPCHNFGFVVIAVIKSRTDEGSNLKKNIIINTNKFNLYNFKNSITVKLTFQHYLAVIKYLKHTPMMTNSCDLQKVNSIVLLLLPSLLILHLMLTPMRIFDHLVLHASVVLEQVEPYKLYP</sequence>
<keyword evidence="1" id="KW-1133">Transmembrane helix</keyword>
<name>A0A6G0SZF0_APHGL</name>
<evidence type="ECO:0000256" key="1">
    <source>
        <dbReference type="SAM" id="Phobius"/>
    </source>
</evidence>
<keyword evidence="3" id="KW-1185">Reference proteome</keyword>
<proteinExistence type="predicted"/>